<evidence type="ECO:0000256" key="3">
    <source>
        <dbReference type="ARBA" id="ARBA00023163"/>
    </source>
</evidence>
<name>A0ABX0XI29_9SPHN</name>
<evidence type="ECO:0000313" key="7">
    <source>
        <dbReference type="Proteomes" id="UP000734218"/>
    </source>
</evidence>
<feature type="DNA-binding region" description="H-T-H motif" evidence="4">
    <location>
        <begin position="39"/>
        <end position="58"/>
    </location>
</feature>
<dbReference type="Pfam" id="PF00440">
    <property type="entry name" value="TetR_N"/>
    <property type="match status" value="1"/>
</dbReference>
<dbReference type="EMBL" id="JAATJE010000001">
    <property type="protein sequence ID" value="NJC32890.1"/>
    <property type="molecule type" value="Genomic_DNA"/>
</dbReference>
<evidence type="ECO:0000313" key="6">
    <source>
        <dbReference type="EMBL" id="NJC32890.1"/>
    </source>
</evidence>
<evidence type="ECO:0000259" key="5">
    <source>
        <dbReference type="PROSITE" id="PS50977"/>
    </source>
</evidence>
<dbReference type="InterPro" id="IPR009057">
    <property type="entry name" value="Homeodomain-like_sf"/>
</dbReference>
<dbReference type="SUPFAM" id="SSF48498">
    <property type="entry name" value="Tetracyclin repressor-like, C-terminal domain"/>
    <property type="match status" value="1"/>
</dbReference>
<dbReference type="Pfam" id="PF08359">
    <property type="entry name" value="TetR_C_4"/>
    <property type="match status" value="1"/>
</dbReference>
<evidence type="ECO:0000256" key="2">
    <source>
        <dbReference type="ARBA" id="ARBA00023125"/>
    </source>
</evidence>
<dbReference type="InterPro" id="IPR036271">
    <property type="entry name" value="Tet_transcr_reg_TetR-rel_C_sf"/>
</dbReference>
<keyword evidence="3" id="KW-0804">Transcription</keyword>
<evidence type="ECO:0000256" key="4">
    <source>
        <dbReference type="PROSITE-ProRule" id="PRU00335"/>
    </source>
</evidence>
<keyword evidence="2 4" id="KW-0238">DNA-binding</keyword>
<dbReference type="PROSITE" id="PS50977">
    <property type="entry name" value="HTH_TETR_2"/>
    <property type="match status" value="1"/>
</dbReference>
<gene>
    <name evidence="6" type="ORF">GGR88_000364</name>
</gene>
<dbReference type="InterPro" id="IPR050109">
    <property type="entry name" value="HTH-type_TetR-like_transc_reg"/>
</dbReference>
<dbReference type="Proteomes" id="UP000734218">
    <property type="component" value="Unassembled WGS sequence"/>
</dbReference>
<dbReference type="InterPro" id="IPR013570">
    <property type="entry name" value="Tscrpt_reg_YsiA_C"/>
</dbReference>
<dbReference type="InterPro" id="IPR001647">
    <property type="entry name" value="HTH_TetR"/>
</dbReference>
<protein>
    <submittedName>
        <fullName evidence="6">AcrR family transcriptional regulator</fullName>
    </submittedName>
</protein>
<keyword evidence="1" id="KW-0805">Transcription regulation</keyword>
<feature type="domain" description="HTH tetR-type" evidence="5">
    <location>
        <begin position="16"/>
        <end position="76"/>
    </location>
</feature>
<dbReference type="Gene3D" id="1.10.357.10">
    <property type="entry name" value="Tetracycline Repressor, domain 2"/>
    <property type="match status" value="1"/>
</dbReference>
<sequence length="231" mass="25720">MGDAQIGGVAWRRRKEARAPEIMEAARRLIEEHGAAATSMARIAQAAGVSEATVYKYFESKQDLVNQVLHEWATPFIDRLRSELEHVTGLQPRLTLIAIRFLRSLGETPKLHRVFFQELRWTNYRGTPLHKANQSFAGTVITVVEDAIRSGEVRADVDPVMVRDMLFGGLEHIGMRTSFVGRDIDYESTAARYVATVLNGIVTRSGGTSMPDELTRLSALIDRLEGATGPR</sequence>
<dbReference type="PRINTS" id="PR00455">
    <property type="entry name" value="HTHTETR"/>
</dbReference>
<accession>A0ABX0XI29</accession>
<reference evidence="6 7" key="1">
    <citation type="submission" date="2020-03" db="EMBL/GenBank/DDBJ databases">
        <title>Genomic Encyclopedia of Type Strains, Phase IV (KMG-IV): sequencing the most valuable type-strain genomes for metagenomic binning, comparative biology and taxonomic classification.</title>
        <authorList>
            <person name="Goeker M."/>
        </authorList>
    </citation>
    <scope>NUCLEOTIDE SEQUENCE [LARGE SCALE GENOMIC DNA]</scope>
    <source>
        <strain evidence="6 7">DSM 27651</strain>
    </source>
</reference>
<proteinExistence type="predicted"/>
<dbReference type="RefSeq" id="WP_167952405.1">
    <property type="nucleotide sequence ID" value="NZ_JAATJE010000001.1"/>
</dbReference>
<dbReference type="Gene3D" id="1.10.10.60">
    <property type="entry name" value="Homeodomain-like"/>
    <property type="match status" value="1"/>
</dbReference>
<organism evidence="6 7">
    <name type="scientific">Sphingomonas jejuensis</name>
    <dbReference type="NCBI Taxonomy" id="904715"/>
    <lineage>
        <taxon>Bacteria</taxon>
        <taxon>Pseudomonadati</taxon>
        <taxon>Pseudomonadota</taxon>
        <taxon>Alphaproteobacteria</taxon>
        <taxon>Sphingomonadales</taxon>
        <taxon>Sphingomonadaceae</taxon>
        <taxon>Sphingomonas</taxon>
    </lineage>
</organism>
<keyword evidence="7" id="KW-1185">Reference proteome</keyword>
<dbReference type="SUPFAM" id="SSF46689">
    <property type="entry name" value="Homeodomain-like"/>
    <property type="match status" value="1"/>
</dbReference>
<dbReference type="PANTHER" id="PTHR30055">
    <property type="entry name" value="HTH-TYPE TRANSCRIPTIONAL REGULATOR RUTR"/>
    <property type="match status" value="1"/>
</dbReference>
<dbReference type="PANTHER" id="PTHR30055:SF234">
    <property type="entry name" value="HTH-TYPE TRANSCRIPTIONAL REGULATOR BETI"/>
    <property type="match status" value="1"/>
</dbReference>
<evidence type="ECO:0000256" key="1">
    <source>
        <dbReference type="ARBA" id="ARBA00023015"/>
    </source>
</evidence>
<comment type="caution">
    <text evidence="6">The sequence shown here is derived from an EMBL/GenBank/DDBJ whole genome shotgun (WGS) entry which is preliminary data.</text>
</comment>